<evidence type="ECO:0000313" key="11">
    <source>
        <dbReference type="Proteomes" id="UP001320898"/>
    </source>
</evidence>
<comment type="cofactor">
    <cofactor evidence="1">
        <name>Mg(2+)</name>
        <dbReference type="ChEBI" id="CHEBI:18420"/>
    </cofactor>
</comment>
<sequence length="538" mass="57311">MERLGREPSRRTPPSSASAEPASLSGAGPRATIATVGNATRLTAIDTAAADAGLEPGLTLADARARVPALDAVEADPDGDRRALEALAEWAGRYTPLVALDAPGGTSGLVLDISGCAHLFGGEQALLGDLTGRLEGRGLTVQAAVADTPAAARAVARTASGTVVPPGGNARAVAGLPVAMLDAEPEAVSMLERLGLKRIGQLVDMPRSTLAARFGADLLTRLDRALGRADEPLSPLRPPPVFLVERVFAEPIRLVEDIERVARALGEGLAEPLSRHGQGARRLALTLFRVDNKAFRIAVGLSRASRDPARMAGLLIERLGTFEQDLDTGEGIERVRLAAEAVEPLQAAQTAAGDLAGESRAEDAEALARLADRLTARLGHTRVVRLVRHDSHIPELAVSARPAVAGVGAGAALWPQPAAGCDLGPGHGSGDDPGRAPDRPLRLLDRPEPIEAIAEIPDGPPVRFRWRRVLRRVARIEGPERIAPEWWAPKLFNGEAEALTRDYFRVEDEEGRRYWVYRAGLYDREVVTPRWYLHGLFG</sequence>
<name>A0AAW5QWG0_9HYPH</name>
<evidence type="ECO:0000256" key="5">
    <source>
        <dbReference type="ARBA" id="ARBA00025589"/>
    </source>
</evidence>
<organism evidence="10 11">
    <name type="scientific">Microbaculum marinisediminis</name>
    <dbReference type="NCBI Taxonomy" id="2931392"/>
    <lineage>
        <taxon>Bacteria</taxon>
        <taxon>Pseudomonadati</taxon>
        <taxon>Pseudomonadota</taxon>
        <taxon>Alphaproteobacteria</taxon>
        <taxon>Hyphomicrobiales</taxon>
        <taxon>Tepidamorphaceae</taxon>
        <taxon>Microbaculum</taxon>
    </lineage>
</organism>
<proteinExistence type="predicted"/>
<dbReference type="GO" id="GO:0003684">
    <property type="term" value="F:damaged DNA binding"/>
    <property type="evidence" value="ECO:0007669"/>
    <property type="project" value="InterPro"/>
</dbReference>
<dbReference type="Proteomes" id="UP001320898">
    <property type="component" value="Unassembled WGS sequence"/>
</dbReference>
<dbReference type="InterPro" id="IPR001126">
    <property type="entry name" value="UmuC"/>
</dbReference>
<comment type="function">
    <text evidence="5">Poorly processive, error-prone DNA polymerase involved in untargeted mutagenesis. Copies undamaged DNA at stalled replication forks, which arise in vivo from mismatched or misaligned primer ends. These misaligned primers can be extended by PolIV. Exhibits no 3'-5' exonuclease (proofreading) activity. May be involved in translesional synthesis, in conjunction with the beta clamp from PolIII.</text>
</comment>
<dbReference type="InterPro" id="IPR017961">
    <property type="entry name" value="DNA_pol_Y-fam_little_finger"/>
</dbReference>
<evidence type="ECO:0000313" key="10">
    <source>
        <dbReference type="EMBL" id="MCT8972257.1"/>
    </source>
</evidence>
<reference evidence="10 11" key="1">
    <citation type="submission" date="2022-04" db="EMBL/GenBank/DDBJ databases">
        <authorList>
            <person name="Ye Y.-Q."/>
            <person name="Du Z.-J."/>
        </authorList>
    </citation>
    <scope>NUCLEOTIDE SEQUENCE [LARGE SCALE GENOMIC DNA]</scope>
    <source>
        <strain evidence="10 11">A6E488</strain>
    </source>
</reference>
<evidence type="ECO:0000256" key="4">
    <source>
        <dbReference type="ARBA" id="ARBA00022763"/>
    </source>
</evidence>
<feature type="compositionally biased region" description="Basic and acidic residues" evidence="7">
    <location>
        <begin position="429"/>
        <end position="440"/>
    </location>
</feature>
<feature type="compositionally biased region" description="Low complexity" evidence="7">
    <location>
        <begin position="12"/>
        <end position="29"/>
    </location>
</feature>
<keyword evidence="4" id="KW-0227">DNA damage</keyword>
<feature type="region of interest" description="Disordered" evidence="7">
    <location>
        <begin position="1"/>
        <end position="30"/>
    </location>
</feature>
<dbReference type="PANTHER" id="PTHR35369">
    <property type="entry name" value="BLR3025 PROTEIN-RELATED"/>
    <property type="match status" value="1"/>
</dbReference>
<dbReference type="EMBL" id="JALIDZ010000004">
    <property type="protein sequence ID" value="MCT8972257.1"/>
    <property type="molecule type" value="Genomic_DNA"/>
</dbReference>
<comment type="caution">
    <text evidence="10">The sequence shown here is derived from an EMBL/GenBank/DDBJ whole genome shotgun (WGS) entry which is preliminary data.</text>
</comment>
<dbReference type="CDD" id="cd03468">
    <property type="entry name" value="PolY_like"/>
    <property type="match status" value="1"/>
</dbReference>
<accession>A0AAW5QWG0</accession>
<comment type="catalytic activity">
    <reaction evidence="6">
        <text>DNA(n) + a 2'-deoxyribonucleoside 5'-triphosphate = DNA(n+1) + diphosphate</text>
        <dbReference type="Rhea" id="RHEA:22508"/>
        <dbReference type="Rhea" id="RHEA-COMP:17339"/>
        <dbReference type="Rhea" id="RHEA-COMP:17340"/>
        <dbReference type="ChEBI" id="CHEBI:33019"/>
        <dbReference type="ChEBI" id="CHEBI:61560"/>
        <dbReference type="ChEBI" id="CHEBI:173112"/>
        <dbReference type="EC" id="2.7.7.7"/>
    </reaction>
</comment>
<gene>
    <name evidence="10" type="ORF">MUB46_10345</name>
</gene>
<evidence type="ECO:0000256" key="3">
    <source>
        <dbReference type="ARBA" id="ARBA00012417"/>
    </source>
</evidence>
<dbReference type="InterPro" id="IPR043502">
    <property type="entry name" value="DNA/RNA_pol_sf"/>
</dbReference>
<dbReference type="PANTHER" id="PTHR35369:SF2">
    <property type="entry name" value="BLR3025 PROTEIN"/>
    <property type="match status" value="1"/>
</dbReference>
<feature type="compositionally biased region" description="Basic and acidic residues" evidence="7">
    <location>
        <begin position="1"/>
        <end position="10"/>
    </location>
</feature>
<feature type="domain" description="DNA polymerase Y-family little finger" evidence="9">
    <location>
        <begin position="244"/>
        <end position="344"/>
    </location>
</feature>
<evidence type="ECO:0000256" key="6">
    <source>
        <dbReference type="ARBA" id="ARBA00049244"/>
    </source>
</evidence>
<evidence type="ECO:0000259" key="8">
    <source>
        <dbReference type="Pfam" id="PF00817"/>
    </source>
</evidence>
<evidence type="ECO:0000256" key="7">
    <source>
        <dbReference type="SAM" id="MobiDB-lite"/>
    </source>
</evidence>
<dbReference type="RefSeq" id="WP_261616056.1">
    <property type="nucleotide sequence ID" value="NZ_JALIDZ010000004.1"/>
</dbReference>
<dbReference type="InterPro" id="IPR050356">
    <property type="entry name" value="SulA_CellDiv_inhibitor"/>
</dbReference>
<evidence type="ECO:0000256" key="2">
    <source>
        <dbReference type="ARBA" id="ARBA00011245"/>
    </source>
</evidence>
<keyword evidence="11" id="KW-1185">Reference proteome</keyword>
<feature type="domain" description="UmuC" evidence="8">
    <location>
        <begin position="36"/>
        <end position="155"/>
    </location>
</feature>
<dbReference type="GO" id="GO:0006281">
    <property type="term" value="P:DNA repair"/>
    <property type="evidence" value="ECO:0007669"/>
    <property type="project" value="InterPro"/>
</dbReference>
<evidence type="ECO:0000256" key="1">
    <source>
        <dbReference type="ARBA" id="ARBA00001946"/>
    </source>
</evidence>
<dbReference type="EC" id="2.7.7.7" evidence="3"/>
<dbReference type="SUPFAM" id="SSF56672">
    <property type="entry name" value="DNA/RNA polymerases"/>
    <property type="match status" value="1"/>
</dbReference>
<feature type="region of interest" description="Disordered" evidence="7">
    <location>
        <begin position="420"/>
        <end position="440"/>
    </location>
</feature>
<dbReference type="Pfam" id="PF00817">
    <property type="entry name" value="IMS"/>
    <property type="match status" value="1"/>
</dbReference>
<protein>
    <recommendedName>
        <fullName evidence="3">DNA-directed DNA polymerase</fullName>
        <ecNumber evidence="3">2.7.7.7</ecNumber>
    </recommendedName>
</protein>
<evidence type="ECO:0000259" key="9">
    <source>
        <dbReference type="Pfam" id="PF11799"/>
    </source>
</evidence>
<dbReference type="AlphaFoldDB" id="A0AAW5QWG0"/>
<dbReference type="Pfam" id="PF11799">
    <property type="entry name" value="IMS_C"/>
    <property type="match status" value="1"/>
</dbReference>
<comment type="subunit">
    <text evidence="2">Monomer.</text>
</comment>